<dbReference type="GO" id="GO:0009252">
    <property type="term" value="P:peptidoglycan biosynthetic process"/>
    <property type="evidence" value="ECO:0007669"/>
    <property type="project" value="UniProtKB-KW"/>
</dbReference>
<keyword evidence="7" id="KW-0472">Membrane</keyword>
<evidence type="ECO:0000256" key="5">
    <source>
        <dbReference type="ARBA" id="ARBA00022984"/>
    </source>
</evidence>
<dbReference type="AlphaFoldDB" id="A0A4R8VDE7"/>
<dbReference type="RefSeq" id="WP_104095726.1">
    <property type="nucleotide sequence ID" value="NZ_JACHBP010000001.1"/>
</dbReference>
<keyword evidence="6" id="KW-1133">Transmembrane helix</keyword>
<name>A0A4R8VDE7_9MICO</name>
<keyword evidence="2" id="KW-1003">Cell membrane</keyword>
<evidence type="ECO:0000256" key="2">
    <source>
        <dbReference type="ARBA" id="ARBA00022475"/>
    </source>
</evidence>
<evidence type="ECO:0000256" key="4">
    <source>
        <dbReference type="ARBA" id="ARBA00022960"/>
    </source>
</evidence>
<keyword evidence="9" id="KW-1185">Reference proteome</keyword>
<keyword evidence="5" id="KW-0573">Peptidoglycan synthesis</keyword>
<dbReference type="EMBL" id="SOFI01000003">
    <property type="protein sequence ID" value="TFB79857.1"/>
    <property type="molecule type" value="Genomic_DNA"/>
</dbReference>
<comment type="subcellular location">
    <subcellularLocation>
        <location evidence="1">Cell membrane</location>
        <topology evidence="1">Multi-pass membrane protein</topology>
    </subcellularLocation>
</comment>
<dbReference type="Pfam" id="PF03023">
    <property type="entry name" value="MurJ"/>
    <property type="match status" value="1"/>
</dbReference>
<sequence>MTEPGDEIRPSRLGAASVVLASGTIVSRILGFVRVVVLAAAIGQVASASADAFAIANQLPNSIYALTVGGLLSAVLVPQIVRAGKNPDGGAAYINKVITLGILVFATVTIIAVIAAPALVELYSHSSDSGRGFSPETLALATTFAYLCLPQVFFYALYSLLSETLNARNVFGPFAWAPVINNVVSIAGIVVFMILFGDAQQNRMVDVWSGDRILLLAGTATLGVAAQAIVVVGFWKRAGLRYRPDFRWRGVGLATTGKATGWLFGMIIVTQLAAIVQSQVATLASGTAASIAALQYSWLIFMLPHSVVAVSIATAYFTRMSGHAARSDLLSLRSDLSASLRGIGLIMVFSTVALAVVAYPFARFFESRFDNVQAMGNVILGFLPGLVLFSALFVVQRVFYSLGDTRTPFFLQLLQSVIFAGGSLACILLPSEWIAVGIAVATSVAGGSQAIVALVLVRRRLGGHGGLRVVRRHVQYLGLAVVAAAAGLVVLLLLGGLNAGGFAQSGQLAAFLSIMAIGAVMAAVYGGLLLLFRNPELSVVQRALVRRFARRAEE</sequence>
<dbReference type="NCBIfam" id="TIGR01695">
    <property type="entry name" value="murJ_mviN"/>
    <property type="match status" value="1"/>
</dbReference>
<accession>A0A4R8VDE7</accession>
<protein>
    <submittedName>
        <fullName evidence="8">Murein biosynthesis integral membrane protein MurJ</fullName>
    </submittedName>
</protein>
<dbReference type="OrthoDB" id="9786339at2"/>
<dbReference type="InterPro" id="IPR004268">
    <property type="entry name" value="MurJ"/>
</dbReference>
<keyword evidence="3" id="KW-0812">Transmembrane</keyword>
<dbReference type="PRINTS" id="PR01806">
    <property type="entry name" value="VIRFACTRMVIN"/>
</dbReference>
<evidence type="ECO:0000256" key="3">
    <source>
        <dbReference type="ARBA" id="ARBA00022692"/>
    </source>
</evidence>
<comment type="caution">
    <text evidence="8">The sequence shown here is derived from an EMBL/GenBank/DDBJ whole genome shotgun (WGS) entry which is preliminary data.</text>
</comment>
<evidence type="ECO:0000256" key="7">
    <source>
        <dbReference type="ARBA" id="ARBA00023136"/>
    </source>
</evidence>
<organism evidence="8 9">
    <name type="scientific">Terrimesophilobacter mesophilus</name>
    <dbReference type="NCBI Taxonomy" id="433647"/>
    <lineage>
        <taxon>Bacteria</taxon>
        <taxon>Bacillati</taxon>
        <taxon>Actinomycetota</taxon>
        <taxon>Actinomycetes</taxon>
        <taxon>Micrococcales</taxon>
        <taxon>Microbacteriaceae</taxon>
        <taxon>Terrimesophilobacter</taxon>
    </lineage>
</organism>
<keyword evidence="4" id="KW-0133">Cell shape</keyword>
<evidence type="ECO:0000256" key="6">
    <source>
        <dbReference type="ARBA" id="ARBA00022989"/>
    </source>
</evidence>
<dbReference type="Proteomes" id="UP000298488">
    <property type="component" value="Unassembled WGS sequence"/>
</dbReference>
<proteinExistence type="predicted"/>
<dbReference type="GO" id="GO:0008360">
    <property type="term" value="P:regulation of cell shape"/>
    <property type="evidence" value="ECO:0007669"/>
    <property type="project" value="UniProtKB-KW"/>
</dbReference>
<gene>
    <name evidence="8" type="primary">murJ</name>
    <name evidence="8" type="ORF">E3N84_07250</name>
</gene>
<dbReference type="CDD" id="cd13123">
    <property type="entry name" value="MATE_MurJ_like"/>
    <property type="match status" value="1"/>
</dbReference>
<evidence type="ECO:0000256" key="1">
    <source>
        <dbReference type="ARBA" id="ARBA00004651"/>
    </source>
</evidence>
<dbReference type="InterPro" id="IPR051050">
    <property type="entry name" value="Lipid_II_flippase_MurJ/MviN"/>
</dbReference>
<evidence type="ECO:0000313" key="9">
    <source>
        <dbReference type="Proteomes" id="UP000298488"/>
    </source>
</evidence>
<dbReference type="PANTHER" id="PTHR47019:SF1">
    <property type="entry name" value="LIPID II FLIPPASE MURJ"/>
    <property type="match status" value="1"/>
</dbReference>
<reference evidence="8 9" key="1">
    <citation type="submission" date="2019-03" db="EMBL/GenBank/DDBJ databases">
        <title>Genomics of glacier-inhabiting Cryobacterium strains.</title>
        <authorList>
            <person name="Liu Q."/>
            <person name="Xin Y.-H."/>
        </authorList>
    </citation>
    <scope>NUCLEOTIDE SEQUENCE [LARGE SCALE GENOMIC DNA]</scope>
    <source>
        <strain evidence="8 9">CGMCC 1.10440</strain>
    </source>
</reference>
<evidence type="ECO:0000313" key="8">
    <source>
        <dbReference type="EMBL" id="TFB79857.1"/>
    </source>
</evidence>
<dbReference type="GO" id="GO:0015648">
    <property type="term" value="F:lipid-linked peptidoglycan transporter activity"/>
    <property type="evidence" value="ECO:0007669"/>
    <property type="project" value="TreeGrafter"/>
</dbReference>
<dbReference type="GO" id="GO:0005886">
    <property type="term" value="C:plasma membrane"/>
    <property type="evidence" value="ECO:0007669"/>
    <property type="project" value="UniProtKB-SubCell"/>
</dbReference>
<dbReference type="GO" id="GO:0034204">
    <property type="term" value="P:lipid translocation"/>
    <property type="evidence" value="ECO:0007669"/>
    <property type="project" value="TreeGrafter"/>
</dbReference>
<dbReference type="PANTHER" id="PTHR47019">
    <property type="entry name" value="LIPID II FLIPPASE MURJ"/>
    <property type="match status" value="1"/>
</dbReference>